<dbReference type="PRINTS" id="PR01341">
    <property type="entry name" value="SALSPVBPROT"/>
</dbReference>
<dbReference type="InterPro" id="IPR003284">
    <property type="entry name" value="Sal_SpvB"/>
</dbReference>
<evidence type="ECO:0000256" key="4">
    <source>
        <dbReference type="SAM" id="MobiDB-lite"/>
    </source>
</evidence>
<dbReference type="GO" id="GO:0005576">
    <property type="term" value="C:extracellular region"/>
    <property type="evidence" value="ECO:0007669"/>
    <property type="project" value="UniProtKB-SubCell"/>
</dbReference>
<proteinExistence type="predicted"/>
<reference evidence="5" key="1">
    <citation type="submission" date="2022-11" db="EMBL/GenBank/DDBJ databases">
        <title>Minimal conservation of predation-associated metabolite biosynthetic gene clusters underscores biosynthetic potential of Myxococcota including descriptions for ten novel species: Archangium lansinium sp. nov., Myxococcus landrumus sp. nov., Nannocystis bai.</title>
        <authorList>
            <person name="Ahearne A."/>
            <person name="Stevens C."/>
            <person name="Phillips K."/>
        </authorList>
    </citation>
    <scope>NUCLEOTIDE SEQUENCE</scope>
    <source>
        <strain evidence="5">Na p29</strain>
    </source>
</reference>
<dbReference type="Proteomes" id="UP001150924">
    <property type="component" value="Unassembled WGS sequence"/>
</dbReference>
<gene>
    <name evidence="5" type="ORF">OV079_42195</name>
</gene>
<evidence type="ECO:0000256" key="1">
    <source>
        <dbReference type="ARBA" id="ARBA00004613"/>
    </source>
</evidence>
<keyword evidence="3" id="KW-0843">Virulence</keyword>
<sequence>MGDKFEANAFSGSGGMSIPIAVSPGRGLAPTLALGYSTGAGNGPFGMGWQLSVASISRKTDKGLPTYDDAAEADTFLISDAEDLVPLLEENLGEWTRKVFTQDGHRVHAYRPRVEAGFARIERWVHLGTGDVHWRTWSRDNVRSTYGASALSRIADPADHTRVFTWLIDQTSDDRGNIVRFEYKQEDLEDVDLESLEEHERLAVTQAQAQRYLKRIYYGNATPYVAGDWHFEVLLDYGEHDAYGTETGTWPARHDTFRISAPASTSAPAGCADGSSCSITSRSCCPPAHTSSLPPSSPTPRTPPPRS</sequence>
<comment type="caution">
    <text evidence="5">The sequence shown here is derived from an EMBL/GenBank/DDBJ whole genome shotgun (WGS) entry which is preliminary data.</text>
</comment>
<evidence type="ECO:0000313" key="5">
    <source>
        <dbReference type="EMBL" id="MCY1012050.1"/>
    </source>
</evidence>
<protein>
    <submittedName>
        <fullName evidence="5">Uncharacterized protein</fullName>
    </submittedName>
</protein>
<dbReference type="EMBL" id="JAPNKE010000002">
    <property type="protein sequence ID" value="MCY1012050.1"/>
    <property type="molecule type" value="Genomic_DNA"/>
</dbReference>
<dbReference type="AlphaFoldDB" id="A0A9X3EYV7"/>
<keyword evidence="6" id="KW-1185">Reference proteome</keyword>
<dbReference type="GO" id="GO:0005737">
    <property type="term" value="C:cytoplasm"/>
    <property type="evidence" value="ECO:0007669"/>
    <property type="project" value="InterPro"/>
</dbReference>
<name>A0A9X3EYV7_9BACT</name>
<organism evidence="5 6">
    <name type="scientific">Nannocystis pusilla</name>
    <dbReference type="NCBI Taxonomy" id="889268"/>
    <lineage>
        <taxon>Bacteria</taxon>
        <taxon>Pseudomonadati</taxon>
        <taxon>Myxococcota</taxon>
        <taxon>Polyangia</taxon>
        <taxon>Nannocystales</taxon>
        <taxon>Nannocystaceae</taxon>
        <taxon>Nannocystis</taxon>
    </lineage>
</organism>
<comment type="subcellular location">
    <subcellularLocation>
        <location evidence="1">Secreted</location>
    </subcellularLocation>
</comment>
<evidence type="ECO:0000313" key="6">
    <source>
        <dbReference type="Proteomes" id="UP001150924"/>
    </source>
</evidence>
<evidence type="ECO:0000256" key="2">
    <source>
        <dbReference type="ARBA" id="ARBA00022525"/>
    </source>
</evidence>
<keyword evidence="2" id="KW-0964">Secreted</keyword>
<accession>A0A9X3EYV7</accession>
<feature type="compositionally biased region" description="Pro residues" evidence="4">
    <location>
        <begin position="295"/>
        <end position="307"/>
    </location>
</feature>
<evidence type="ECO:0000256" key="3">
    <source>
        <dbReference type="ARBA" id="ARBA00023026"/>
    </source>
</evidence>
<dbReference type="Pfam" id="PF03534">
    <property type="entry name" value="SpvB"/>
    <property type="match status" value="1"/>
</dbReference>
<feature type="region of interest" description="Disordered" evidence="4">
    <location>
        <begin position="264"/>
        <end position="307"/>
    </location>
</feature>